<dbReference type="AlphaFoldDB" id="A0A183GBP7"/>
<evidence type="ECO:0000313" key="1">
    <source>
        <dbReference type="EMBL" id="VDP15428.1"/>
    </source>
</evidence>
<name>A0A183GBP7_HELPZ</name>
<reference evidence="1 2" key="1">
    <citation type="submission" date="2018-11" db="EMBL/GenBank/DDBJ databases">
        <authorList>
            <consortium name="Pathogen Informatics"/>
        </authorList>
    </citation>
    <scope>NUCLEOTIDE SEQUENCE [LARGE SCALE GENOMIC DNA]</scope>
</reference>
<keyword evidence="2" id="KW-1185">Reference proteome</keyword>
<sequence>MNGCRRVRHVYGSRCTVADVFGTSTARHTRWTTSSARLLNPDARWTTSSARLLNPDARLTTSSARLLNPDARWTTSSARILNL</sequence>
<evidence type="ECO:0000313" key="2">
    <source>
        <dbReference type="Proteomes" id="UP000050761"/>
    </source>
</evidence>
<organism evidence="2 3">
    <name type="scientific">Heligmosomoides polygyrus</name>
    <name type="common">Parasitic roundworm</name>
    <dbReference type="NCBI Taxonomy" id="6339"/>
    <lineage>
        <taxon>Eukaryota</taxon>
        <taxon>Metazoa</taxon>
        <taxon>Ecdysozoa</taxon>
        <taxon>Nematoda</taxon>
        <taxon>Chromadorea</taxon>
        <taxon>Rhabditida</taxon>
        <taxon>Rhabditina</taxon>
        <taxon>Rhabditomorpha</taxon>
        <taxon>Strongyloidea</taxon>
        <taxon>Heligmosomidae</taxon>
        <taxon>Heligmosomoides</taxon>
    </lineage>
</organism>
<accession>A0A3P8C1Z0</accession>
<proteinExistence type="predicted"/>
<protein>
    <submittedName>
        <fullName evidence="1 3">Uncharacterized protein</fullName>
    </submittedName>
</protein>
<accession>A0A183GBP7</accession>
<evidence type="ECO:0000313" key="3">
    <source>
        <dbReference type="WBParaSite" id="HPBE_0001953501-mRNA-1"/>
    </source>
</evidence>
<dbReference type="EMBL" id="UZAH01031433">
    <property type="protein sequence ID" value="VDP15428.1"/>
    <property type="molecule type" value="Genomic_DNA"/>
</dbReference>
<gene>
    <name evidence="1" type="ORF">HPBE_LOCUS19534</name>
</gene>
<reference evidence="3" key="2">
    <citation type="submission" date="2019-09" db="UniProtKB">
        <authorList>
            <consortium name="WormBaseParasite"/>
        </authorList>
    </citation>
    <scope>IDENTIFICATION</scope>
</reference>
<dbReference type="WBParaSite" id="HPBE_0001953501-mRNA-1">
    <property type="protein sequence ID" value="HPBE_0001953501-mRNA-1"/>
    <property type="gene ID" value="HPBE_0001953501"/>
</dbReference>
<dbReference type="Proteomes" id="UP000050761">
    <property type="component" value="Unassembled WGS sequence"/>
</dbReference>